<dbReference type="RefSeq" id="WP_089369643.1">
    <property type="nucleotide sequence ID" value="NZ_BMEP01000002.1"/>
</dbReference>
<dbReference type="AlphaFoldDB" id="A0A238VS63"/>
<dbReference type="Gene3D" id="3.10.50.30">
    <property type="entry name" value="Transcription elongation factor, GreA/GreB, C-terminal domain"/>
    <property type="match status" value="1"/>
</dbReference>
<dbReference type="GO" id="GO:0003677">
    <property type="term" value="F:DNA binding"/>
    <property type="evidence" value="ECO:0007669"/>
    <property type="project" value="InterPro"/>
</dbReference>
<dbReference type="SUPFAM" id="SSF54534">
    <property type="entry name" value="FKBP-like"/>
    <property type="match status" value="1"/>
</dbReference>
<organism evidence="1 2">
    <name type="scientific">Dokdonia pacifica</name>
    <dbReference type="NCBI Taxonomy" id="1627892"/>
    <lineage>
        <taxon>Bacteria</taxon>
        <taxon>Pseudomonadati</taxon>
        <taxon>Bacteroidota</taxon>
        <taxon>Flavobacteriia</taxon>
        <taxon>Flavobacteriales</taxon>
        <taxon>Flavobacteriaceae</taxon>
        <taxon>Dokdonia</taxon>
    </lineage>
</organism>
<evidence type="ECO:0000313" key="1">
    <source>
        <dbReference type="EMBL" id="SNR37076.1"/>
    </source>
</evidence>
<keyword evidence="2" id="KW-1185">Reference proteome</keyword>
<gene>
    <name evidence="1" type="ORF">SAMN06265376_101279</name>
</gene>
<dbReference type="Proteomes" id="UP000198379">
    <property type="component" value="Unassembled WGS sequence"/>
</dbReference>
<accession>A0A238VS63</accession>
<dbReference type="GO" id="GO:0032784">
    <property type="term" value="P:regulation of DNA-templated transcription elongation"/>
    <property type="evidence" value="ECO:0007669"/>
    <property type="project" value="InterPro"/>
</dbReference>
<keyword evidence="1" id="KW-0648">Protein biosynthesis</keyword>
<dbReference type="EMBL" id="FZNY01000001">
    <property type="protein sequence ID" value="SNR37076.1"/>
    <property type="molecule type" value="Genomic_DNA"/>
</dbReference>
<evidence type="ECO:0000313" key="2">
    <source>
        <dbReference type="Proteomes" id="UP000198379"/>
    </source>
</evidence>
<name>A0A238VS63_9FLAO</name>
<proteinExistence type="predicted"/>
<dbReference type="InterPro" id="IPR036953">
    <property type="entry name" value="GreA/GreB_C_sf"/>
</dbReference>
<keyword evidence="1" id="KW-0251">Elongation factor</keyword>
<reference evidence="1 2" key="1">
    <citation type="submission" date="2017-06" db="EMBL/GenBank/DDBJ databases">
        <authorList>
            <person name="Kim H.J."/>
            <person name="Triplett B.A."/>
        </authorList>
    </citation>
    <scope>NUCLEOTIDE SEQUENCE [LARGE SCALE GENOMIC DNA]</scope>
    <source>
        <strain evidence="1 2">DSM 25597</strain>
    </source>
</reference>
<sequence length="152" mass="16846">MKKQALKEALLKQCTSQLAVRRATVDKTLADIAVSLKEETKSSAGDKHETGRAMLQLERENAGKQLAEIEKLEVILDRVSKKISSGPVHLGSVVMTSQHTYFISIPVGEIKIEKDVFYAIGIQSPIGQLLLGKQEGDEVRFRESVLTIHTIY</sequence>
<dbReference type="OrthoDB" id="667380at2"/>
<protein>
    <submittedName>
        <fullName evidence="1">Transcription elongation factor, GreA/GreB, C-term</fullName>
    </submittedName>
</protein>
<dbReference type="GO" id="GO:0003746">
    <property type="term" value="F:translation elongation factor activity"/>
    <property type="evidence" value="ECO:0007669"/>
    <property type="project" value="UniProtKB-KW"/>
</dbReference>